<dbReference type="OrthoDB" id="4299905at2"/>
<protein>
    <recommendedName>
        <fullName evidence="4">Single-stranded DNA-binding protein</fullName>
    </recommendedName>
</protein>
<dbReference type="EMBL" id="VFPH01000001">
    <property type="protein sequence ID" value="TQM46135.1"/>
    <property type="molecule type" value="Genomic_DNA"/>
</dbReference>
<evidence type="ECO:0000256" key="1">
    <source>
        <dbReference type="SAM" id="MobiDB-lite"/>
    </source>
</evidence>
<sequence>MKLILDTSNTKFQLGGEFTPRLDKDGNQRRDKSGGTNLPLWAANLVAWSDGTVETILVTVALAEAPKVSQGQYVSVQGLQAMPWVQNGNSRVAFRADSIVPTSNGAAPAPKAS</sequence>
<evidence type="ECO:0000313" key="2">
    <source>
        <dbReference type="EMBL" id="TQM46135.1"/>
    </source>
</evidence>
<evidence type="ECO:0008006" key="4">
    <source>
        <dbReference type="Google" id="ProtNLM"/>
    </source>
</evidence>
<dbReference type="Proteomes" id="UP000319818">
    <property type="component" value="Unassembled WGS sequence"/>
</dbReference>
<keyword evidence="3" id="KW-1185">Reference proteome</keyword>
<feature type="region of interest" description="Disordered" evidence="1">
    <location>
        <begin position="15"/>
        <end position="36"/>
    </location>
</feature>
<proteinExistence type="predicted"/>
<name>A0A543GJB3_9PSEU</name>
<feature type="compositionally biased region" description="Basic and acidic residues" evidence="1">
    <location>
        <begin position="20"/>
        <end position="33"/>
    </location>
</feature>
<accession>A0A543GJB3</accession>
<evidence type="ECO:0000313" key="3">
    <source>
        <dbReference type="Proteomes" id="UP000319818"/>
    </source>
</evidence>
<comment type="caution">
    <text evidence="2">The sequence shown here is derived from an EMBL/GenBank/DDBJ whole genome shotgun (WGS) entry which is preliminary data.</text>
</comment>
<dbReference type="AlphaFoldDB" id="A0A543GJB3"/>
<organism evidence="2 3">
    <name type="scientific">Pseudonocardia cypriaca</name>
    <dbReference type="NCBI Taxonomy" id="882449"/>
    <lineage>
        <taxon>Bacteria</taxon>
        <taxon>Bacillati</taxon>
        <taxon>Actinomycetota</taxon>
        <taxon>Actinomycetes</taxon>
        <taxon>Pseudonocardiales</taxon>
        <taxon>Pseudonocardiaceae</taxon>
        <taxon>Pseudonocardia</taxon>
    </lineage>
</organism>
<reference evidence="2 3" key="1">
    <citation type="submission" date="2019-06" db="EMBL/GenBank/DDBJ databases">
        <title>Sequencing the genomes of 1000 actinobacteria strains.</title>
        <authorList>
            <person name="Klenk H.-P."/>
        </authorList>
    </citation>
    <scope>NUCLEOTIDE SEQUENCE [LARGE SCALE GENOMIC DNA]</scope>
    <source>
        <strain evidence="2 3">DSM 45511</strain>
    </source>
</reference>
<dbReference type="RefSeq" id="WP_142102226.1">
    <property type="nucleotide sequence ID" value="NZ_VFPH01000001.1"/>
</dbReference>
<gene>
    <name evidence="2" type="ORF">FB388_3541</name>
</gene>